<gene>
    <name evidence="1" type="ORF">BACCELL_03626</name>
</gene>
<comment type="caution">
    <text evidence="1">The sequence shown here is derived from an EMBL/GenBank/DDBJ whole genome shotgun (WGS) entry which is preliminary data.</text>
</comment>
<dbReference type="EMBL" id="ACCH01000265">
    <property type="protein sequence ID" value="EEF88760.1"/>
    <property type="molecule type" value="Genomic_DNA"/>
</dbReference>
<reference evidence="1 2" key="2">
    <citation type="submission" date="2009-01" db="EMBL/GenBank/DDBJ databases">
        <title>Draft genome sequence of Bacteroides cellulosilyticus (DSM 14838).</title>
        <authorList>
            <person name="Sudarsanam P."/>
            <person name="Ley R."/>
            <person name="Guruge J."/>
            <person name="Turnbaugh P.J."/>
            <person name="Mahowald M."/>
            <person name="Liep D."/>
            <person name="Gordon J."/>
        </authorList>
    </citation>
    <scope>NUCLEOTIDE SEQUENCE [LARGE SCALE GENOMIC DNA]</scope>
    <source>
        <strain evidence="1 2">DSM 14838</strain>
    </source>
</reference>
<dbReference type="HOGENOM" id="CLU_3229361_0_0_10"/>
<dbReference type="AlphaFoldDB" id="E2NH50"/>
<accession>E2NH50</accession>
<evidence type="ECO:0000313" key="2">
    <source>
        <dbReference type="Proteomes" id="UP000003711"/>
    </source>
</evidence>
<reference evidence="1 2" key="1">
    <citation type="submission" date="2008-12" db="EMBL/GenBank/DDBJ databases">
        <authorList>
            <person name="Fulton L."/>
            <person name="Clifton S."/>
            <person name="Fulton B."/>
            <person name="Xu J."/>
            <person name="Minx P."/>
            <person name="Pepin K.H."/>
            <person name="Johnson M."/>
            <person name="Bhonagiri V."/>
            <person name="Nash W.E."/>
            <person name="Mardis E.R."/>
            <person name="Wilson R.K."/>
        </authorList>
    </citation>
    <scope>NUCLEOTIDE SEQUENCE [LARGE SCALE GENOMIC DNA]</scope>
    <source>
        <strain evidence="1 2">DSM 14838</strain>
    </source>
</reference>
<dbReference type="Proteomes" id="UP000003711">
    <property type="component" value="Unassembled WGS sequence"/>
</dbReference>
<evidence type="ECO:0000313" key="1">
    <source>
        <dbReference type="EMBL" id="EEF88760.1"/>
    </source>
</evidence>
<name>E2NH50_9BACE</name>
<protein>
    <submittedName>
        <fullName evidence="1">Uncharacterized protein</fullName>
    </submittedName>
</protein>
<sequence>MTKFEKIETGLIIIFEVVLCTLKNGKKFRNLLKKKVKTSKETN</sequence>
<proteinExistence type="predicted"/>
<organism evidence="1 2">
    <name type="scientific">Bacteroides cellulosilyticus DSM 14838</name>
    <dbReference type="NCBI Taxonomy" id="537012"/>
    <lineage>
        <taxon>Bacteria</taxon>
        <taxon>Pseudomonadati</taxon>
        <taxon>Bacteroidota</taxon>
        <taxon>Bacteroidia</taxon>
        <taxon>Bacteroidales</taxon>
        <taxon>Bacteroidaceae</taxon>
        <taxon>Bacteroides</taxon>
    </lineage>
</organism>